<dbReference type="OrthoDB" id="8913715at2"/>
<organism evidence="1 2">
    <name type="scientific">Pandoraea communis</name>
    <dbReference type="NCBI Taxonomy" id="2508297"/>
    <lineage>
        <taxon>Bacteria</taxon>
        <taxon>Pseudomonadati</taxon>
        <taxon>Pseudomonadota</taxon>
        <taxon>Betaproteobacteria</taxon>
        <taxon>Burkholderiales</taxon>
        <taxon>Burkholderiaceae</taxon>
        <taxon>Pandoraea</taxon>
    </lineage>
</organism>
<reference evidence="1 2" key="1">
    <citation type="submission" date="2019-08" db="EMBL/GenBank/DDBJ databases">
        <authorList>
            <person name="Peeters C."/>
        </authorList>
    </citation>
    <scope>NUCLEOTIDE SEQUENCE [LARGE SCALE GENOMIC DNA]</scope>
    <source>
        <strain evidence="1 2">LMG 31110</strain>
    </source>
</reference>
<accession>A0A5E4YNS2</accession>
<evidence type="ECO:0000313" key="1">
    <source>
        <dbReference type="EMBL" id="VVE50504.1"/>
    </source>
</evidence>
<name>A0A5E4YNS2_9BURK</name>
<gene>
    <name evidence="1" type="ORF">PCO31110_04717</name>
</gene>
<dbReference type="AlphaFoldDB" id="A0A5E4YNS2"/>
<dbReference type="EMBL" id="CABPSJ010000008">
    <property type="protein sequence ID" value="VVE50504.1"/>
    <property type="molecule type" value="Genomic_DNA"/>
</dbReference>
<protein>
    <submittedName>
        <fullName evidence="1">Uncharacterized protein</fullName>
    </submittedName>
</protein>
<sequence>MSEALRHAALTLHAMHPDDRQWALHALDGQQRDSLMPLLDELRELGIPQDPTLLSSLSEPDTVRPVPPAGQDGIDLDAMPPDVVIAVLRSEPARYVELLLDLHPWAWRNAWPAARTRAVKPVGQADEPAISLQLGESMVRHTRNACEAYMARSMNGRAQARDSEPAPKSVFAAWTRRWTQRRSRSRAGSSS</sequence>
<evidence type="ECO:0000313" key="2">
    <source>
        <dbReference type="Proteomes" id="UP000337189"/>
    </source>
</evidence>
<proteinExistence type="predicted"/>
<dbReference type="RefSeq" id="WP_150691550.1">
    <property type="nucleotide sequence ID" value="NZ_CABPSJ010000008.1"/>
</dbReference>
<dbReference type="Proteomes" id="UP000337189">
    <property type="component" value="Unassembled WGS sequence"/>
</dbReference>